<evidence type="ECO:0000256" key="1">
    <source>
        <dbReference type="SAM" id="MobiDB-lite"/>
    </source>
</evidence>
<evidence type="ECO:0000313" key="2">
    <source>
        <dbReference type="EMBL" id="SVE02388.1"/>
    </source>
</evidence>
<protein>
    <submittedName>
        <fullName evidence="2">Uncharacterized protein</fullName>
    </submittedName>
</protein>
<dbReference type="EMBL" id="UINC01188936">
    <property type="protein sequence ID" value="SVE02388.1"/>
    <property type="molecule type" value="Genomic_DNA"/>
</dbReference>
<organism evidence="2">
    <name type="scientific">marine metagenome</name>
    <dbReference type="NCBI Taxonomy" id="408172"/>
    <lineage>
        <taxon>unclassified sequences</taxon>
        <taxon>metagenomes</taxon>
        <taxon>ecological metagenomes</taxon>
    </lineage>
</organism>
<sequence>AYNSSEDLTPQKYEWGPAPDAPIARPGITKLV</sequence>
<feature type="region of interest" description="Disordered" evidence="1">
    <location>
        <begin position="1"/>
        <end position="20"/>
    </location>
</feature>
<dbReference type="AlphaFoldDB" id="A0A383A5X6"/>
<reference evidence="2" key="1">
    <citation type="submission" date="2018-05" db="EMBL/GenBank/DDBJ databases">
        <authorList>
            <person name="Lanie J.A."/>
            <person name="Ng W.-L."/>
            <person name="Kazmierczak K.M."/>
            <person name="Andrzejewski T.M."/>
            <person name="Davidsen T.M."/>
            <person name="Wayne K.J."/>
            <person name="Tettelin H."/>
            <person name="Glass J.I."/>
            <person name="Rusch D."/>
            <person name="Podicherti R."/>
            <person name="Tsui H.-C.T."/>
            <person name="Winkler M.E."/>
        </authorList>
    </citation>
    <scope>NUCLEOTIDE SEQUENCE</scope>
</reference>
<gene>
    <name evidence="2" type="ORF">METZ01_LOCUS455242</name>
</gene>
<proteinExistence type="predicted"/>
<feature type="non-terminal residue" evidence="2">
    <location>
        <position position="1"/>
    </location>
</feature>
<name>A0A383A5X6_9ZZZZ</name>
<accession>A0A383A5X6</accession>